<keyword evidence="3" id="KW-1185">Reference proteome</keyword>
<dbReference type="Gene3D" id="3.90.1200.10">
    <property type="match status" value="1"/>
</dbReference>
<proteinExistence type="inferred from homology"/>
<dbReference type="AlphaFoldDB" id="A0A0R1RKG3"/>
<dbReference type="PATRIC" id="fig|1423778.4.peg.1625"/>
<name>A0A0R1RKG3_9LACO</name>
<dbReference type="InterPro" id="IPR016477">
    <property type="entry name" value="Fructo-/Ketosamine-3-kinase"/>
</dbReference>
<evidence type="ECO:0000313" key="3">
    <source>
        <dbReference type="Proteomes" id="UP000051697"/>
    </source>
</evidence>
<reference evidence="2 3" key="1">
    <citation type="journal article" date="2015" name="Genome Announc.">
        <title>Expanding the biotechnology potential of lactobacilli through comparative genomics of 213 strains and associated genera.</title>
        <authorList>
            <person name="Sun Z."/>
            <person name="Harris H.M."/>
            <person name="McCann A."/>
            <person name="Guo C."/>
            <person name="Argimon S."/>
            <person name="Zhang W."/>
            <person name="Yang X."/>
            <person name="Jeffery I.B."/>
            <person name="Cooney J.C."/>
            <person name="Kagawa T.F."/>
            <person name="Liu W."/>
            <person name="Song Y."/>
            <person name="Salvetti E."/>
            <person name="Wrobel A."/>
            <person name="Rasinkangas P."/>
            <person name="Parkhill J."/>
            <person name="Rea M.C."/>
            <person name="O'Sullivan O."/>
            <person name="Ritari J."/>
            <person name="Douillard F.P."/>
            <person name="Paul Ross R."/>
            <person name="Yang R."/>
            <person name="Briner A.E."/>
            <person name="Felis G.E."/>
            <person name="de Vos W.M."/>
            <person name="Barrangou R."/>
            <person name="Klaenhammer T.R."/>
            <person name="Caufield P.W."/>
            <person name="Cui Y."/>
            <person name="Zhang H."/>
            <person name="O'Toole P.W."/>
        </authorList>
    </citation>
    <scope>NUCLEOTIDE SEQUENCE [LARGE SCALE GENOMIC DNA]</scope>
    <source>
        <strain evidence="2 3">DSM 15707</strain>
    </source>
</reference>
<comment type="caution">
    <text evidence="2">The sequence shown here is derived from an EMBL/GenBank/DDBJ whole genome shotgun (WGS) entry which is preliminary data.</text>
</comment>
<protein>
    <submittedName>
        <fullName evidence="2">Fructosamine kinase</fullName>
    </submittedName>
</protein>
<evidence type="ECO:0000256" key="1">
    <source>
        <dbReference type="PIRNR" id="PIRNR006221"/>
    </source>
</evidence>
<dbReference type="RefSeq" id="WP_057890502.1">
    <property type="nucleotide sequence ID" value="NZ_AZFE01000032.1"/>
</dbReference>
<dbReference type="OrthoDB" id="5291879at2"/>
<dbReference type="EMBL" id="AZFE01000032">
    <property type="protein sequence ID" value="KRL54786.1"/>
    <property type="molecule type" value="Genomic_DNA"/>
</dbReference>
<dbReference type="PANTHER" id="PTHR12149:SF8">
    <property type="entry name" value="PROTEIN-RIBULOSAMINE 3-KINASE"/>
    <property type="match status" value="1"/>
</dbReference>
<keyword evidence="1 2" id="KW-0418">Kinase</keyword>
<gene>
    <name evidence="2" type="ORF">FC70_GL001588</name>
</gene>
<evidence type="ECO:0000313" key="2">
    <source>
        <dbReference type="EMBL" id="KRL54786.1"/>
    </source>
</evidence>
<dbReference type="Pfam" id="PF03881">
    <property type="entry name" value="Fructosamin_kin"/>
    <property type="match status" value="1"/>
</dbReference>
<dbReference type="Proteomes" id="UP000051697">
    <property type="component" value="Unassembled WGS sequence"/>
</dbReference>
<dbReference type="Gene3D" id="3.30.200.20">
    <property type="entry name" value="Phosphorylase Kinase, domain 1"/>
    <property type="match status" value="1"/>
</dbReference>
<dbReference type="KEGG" id="lol:LACOL_0991"/>
<dbReference type="PIRSF" id="PIRSF006221">
    <property type="entry name" value="Ketosamine-3-kinase"/>
    <property type="match status" value="1"/>
</dbReference>
<keyword evidence="1" id="KW-0808">Transferase</keyword>
<dbReference type="PANTHER" id="PTHR12149">
    <property type="entry name" value="FRUCTOSAMINE 3 KINASE-RELATED PROTEIN"/>
    <property type="match status" value="1"/>
</dbReference>
<dbReference type="SUPFAM" id="SSF56112">
    <property type="entry name" value="Protein kinase-like (PK-like)"/>
    <property type="match status" value="1"/>
</dbReference>
<sequence>MNQEWITQLPIKNIINYHSVIGGDINEAYKINTVDHAYFLKVQPQKKAEYFDHERAGLEELGKVINTPHPKAQGQINGDAYLLLNWIDSGSGLQSDLGAAVAKMHLVHNNKFGFAFNHQSKVITKNNHWQTSWLKFYSEQRLDMIAQLAKEKHVWSDDRQAGFDRMRLAFIDFYSSHEVTPSLLHGDLWSGNYLFSADGTPTLIDPDALYGDREYDLAMTTIFGGFDQSFYDAYNQIYPLDAGFEDRLPWYQFYYLGFHLILFGETYGGSVDRILNKF</sequence>
<comment type="similarity">
    <text evidence="1">Belongs to the fructosamine kinase family.</text>
</comment>
<dbReference type="GO" id="GO:0016301">
    <property type="term" value="F:kinase activity"/>
    <property type="evidence" value="ECO:0007669"/>
    <property type="project" value="UniProtKB-UniRule"/>
</dbReference>
<organism evidence="2 3">
    <name type="scientific">Paucilactobacillus oligofermentans DSM 15707 = LMG 22743</name>
    <dbReference type="NCBI Taxonomy" id="1423778"/>
    <lineage>
        <taxon>Bacteria</taxon>
        <taxon>Bacillati</taxon>
        <taxon>Bacillota</taxon>
        <taxon>Bacilli</taxon>
        <taxon>Lactobacillales</taxon>
        <taxon>Lactobacillaceae</taxon>
        <taxon>Paucilactobacillus</taxon>
    </lineage>
</organism>
<dbReference type="InterPro" id="IPR011009">
    <property type="entry name" value="Kinase-like_dom_sf"/>
</dbReference>
<accession>A0A0R1RKG3</accession>